<evidence type="ECO:0000313" key="4">
    <source>
        <dbReference type="Proteomes" id="UP000078555"/>
    </source>
</evidence>
<reference evidence="3" key="1">
    <citation type="submission" date="2016-05" db="EMBL/GenBank/DDBJ databases">
        <authorList>
            <person name="Naeem Raeece"/>
        </authorList>
    </citation>
    <scope>NUCLEOTIDE SEQUENCE [LARGE SCALE GENOMIC DNA]</scope>
</reference>
<proteinExistence type="predicted"/>
<name>A0A1A8ZWQ3_PLAOA</name>
<dbReference type="EMBL" id="FLRD01000150">
    <property type="protein sequence ID" value="SBT48306.1"/>
    <property type="molecule type" value="Genomic_DNA"/>
</dbReference>
<organism evidence="1 4">
    <name type="scientific">Plasmodium ovale wallikeri</name>
    <dbReference type="NCBI Taxonomy" id="864142"/>
    <lineage>
        <taxon>Eukaryota</taxon>
        <taxon>Sar</taxon>
        <taxon>Alveolata</taxon>
        <taxon>Apicomplexa</taxon>
        <taxon>Aconoidasida</taxon>
        <taxon>Haemosporida</taxon>
        <taxon>Plasmodiidae</taxon>
        <taxon>Plasmodium</taxon>
        <taxon>Plasmodium (Plasmodium)</taxon>
    </lineage>
</organism>
<gene>
    <name evidence="1" type="ORF">POVWA1_057320</name>
    <name evidence="2" type="ORF">POVWA2_056670</name>
</gene>
<reference evidence="4" key="3">
    <citation type="submission" date="2016-05" db="EMBL/GenBank/DDBJ databases">
        <authorList>
            <person name="Naeem R."/>
        </authorList>
    </citation>
    <scope>NUCLEOTIDE SEQUENCE [LARGE SCALE GENOMIC DNA]</scope>
</reference>
<evidence type="ECO:0000313" key="3">
    <source>
        <dbReference type="Proteomes" id="UP000078550"/>
    </source>
</evidence>
<dbReference type="Proteomes" id="UP000078550">
    <property type="component" value="Unassembled WGS sequence"/>
</dbReference>
<dbReference type="Proteomes" id="UP000078555">
    <property type="component" value="Unassembled WGS sequence"/>
</dbReference>
<dbReference type="EMBL" id="FLRE01000193">
    <property type="protein sequence ID" value="SBT48800.1"/>
    <property type="molecule type" value="Genomic_DNA"/>
</dbReference>
<keyword evidence="4" id="KW-1185">Reference proteome</keyword>
<evidence type="ECO:0000313" key="1">
    <source>
        <dbReference type="EMBL" id="SBT48306.1"/>
    </source>
</evidence>
<dbReference type="AlphaFoldDB" id="A0A1A8ZWQ3"/>
<reference evidence="1" key="2">
    <citation type="submission" date="2016-05" db="EMBL/GenBank/DDBJ databases">
        <authorList>
            <person name="Lavstsen T."/>
            <person name="Jespersen J.S."/>
        </authorList>
    </citation>
    <scope>NUCLEOTIDE SEQUENCE [LARGE SCALE GENOMIC DNA]</scope>
</reference>
<sequence>MSTFSNKFCTFLKSNDEKEVEFDDIPDYNSLKIFEDKNSVKLYNLIRETKKSDIEKRSKATNYIDLENYCMEKINNIGKEKRRNKREKHKNERSFVLEDYYTSSNHFKTKLTLKYFLLTYEEEMEDNPLKILPKIIA</sequence>
<accession>A0A1A8ZWQ3</accession>
<evidence type="ECO:0000313" key="2">
    <source>
        <dbReference type="EMBL" id="SBT48800.1"/>
    </source>
</evidence>
<protein>
    <submittedName>
        <fullName evidence="1">JmjC domain containing protein (JmjC1)</fullName>
    </submittedName>
</protein>